<protein>
    <submittedName>
        <fullName evidence="2">Uncharacterized protein</fullName>
    </submittedName>
</protein>
<proteinExistence type="predicted"/>
<feature type="transmembrane region" description="Helical" evidence="1">
    <location>
        <begin position="31"/>
        <end position="50"/>
    </location>
</feature>
<accession>X0Z588</accession>
<organism evidence="2">
    <name type="scientific">marine sediment metagenome</name>
    <dbReference type="NCBI Taxonomy" id="412755"/>
    <lineage>
        <taxon>unclassified sequences</taxon>
        <taxon>metagenomes</taxon>
        <taxon>ecological metagenomes</taxon>
    </lineage>
</organism>
<keyword evidence="1" id="KW-0472">Membrane</keyword>
<keyword evidence="1" id="KW-1133">Transmembrane helix</keyword>
<evidence type="ECO:0000256" key="1">
    <source>
        <dbReference type="SAM" id="Phobius"/>
    </source>
</evidence>
<keyword evidence="1" id="KW-0812">Transmembrane</keyword>
<evidence type="ECO:0000313" key="2">
    <source>
        <dbReference type="EMBL" id="GAG43691.1"/>
    </source>
</evidence>
<reference evidence="2" key="1">
    <citation type="journal article" date="2014" name="Front. Microbiol.">
        <title>High frequency of phylogenetically diverse reductive dehalogenase-homologous genes in deep subseafloor sedimentary metagenomes.</title>
        <authorList>
            <person name="Kawai M."/>
            <person name="Futagami T."/>
            <person name="Toyoda A."/>
            <person name="Takaki Y."/>
            <person name="Nishi S."/>
            <person name="Hori S."/>
            <person name="Arai W."/>
            <person name="Tsubouchi T."/>
            <person name="Morono Y."/>
            <person name="Uchiyama I."/>
            <person name="Ito T."/>
            <person name="Fujiyama A."/>
            <person name="Inagaki F."/>
            <person name="Takami H."/>
        </authorList>
    </citation>
    <scope>NUCLEOTIDE SEQUENCE</scope>
    <source>
        <strain evidence="2">Expedition CK06-06</strain>
    </source>
</reference>
<dbReference type="AlphaFoldDB" id="X0Z588"/>
<dbReference type="EMBL" id="BARS01053895">
    <property type="protein sequence ID" value="GAG43691.1"/>
    <property type="molecule type" value="Genomic_DNA"/>
</dbReference>
<sequence length="65" mass="7906">MIYIAILYLAIGFRLDWLMHAKRSERKQWETIAWVLGWLPVLLVGTFLNVRNKIRGRQTRERFNF</sequence>
<gene>
    <name evidence="2" type="ORF">S01H1_79887</name>
</gene>
<name>X0Z588_9ZZZZ</name>
<comment type="caution">
    <text evidence="2">The sequence shown here is derived from an EMBL/GenBank/DDBJ whole genome shotgun (WGS) entry which is preliminary data.</text>
</comment>